<dbReference type="AlphaFoldDB" id="A0A562YBQ1"/>
<reference evidence="1 2" key="2">
    <citation type="submission" date="2019-07" db="EMBL/GenBank/DDBJ databases">
        <title>Seonamhaeicola sp. W255 draft genome.</title>
        <authorList>
            <person name="Zhang X.-Y."/>
            <person name="Zhang R."/>
            <person name="Zhong Y.-L."/>
            <person name="Du Z.-J."/>
        </authorList>
    </citation>
    <scope>NUCLEOTIDE SEQUENCE [LARGE SCALE GENOMIC DNA]</scope>
    <source>
        <strain evidence="1 2">W255</strain>
    </source>
</reference>
<evidence type="ECO:0008006" key="3">
    <source>
        <dbReference type="Google" id="ProtNLM"/>
    </source>
</evidence>
<accession>A0A562YBQ1</accession>
<evidence type="ECO:0000313" key="2">
    <source>
        <dbReference type="Proteomes" id="UP000295814"/>
    </source>
</evidence>
<comment type="caution">
    <text evidence="1">The sequence shown here is derived from an EMBL/GenBank/DDBJ whole genome shotgun (WGS) entry which is preliminary data.</text>
</comment>
<sequence>MSKITVYDAIMGSGKTYDAIERMKHYLKDGKKFIYITPFKDEIKRVLIALDSNNAFAPLDPDETGAYEGELDLVNEDGTWDLNSSTIYKYNNKRTQFLKMVSEGKNVISTHALFLGLKREDYEIFRDYILILDEVVTPLKTHKIGARDINILKEQGLIVIDDNNQVRFIDDEYDDPGFRQVKKICNNSTVFYLDKYFFVWVFPIEIFKQFKEVQILTYLFEGSLLAPYFKMYEIDYGIIKNDSCKELDNYKSLLHIYLGKANNVLGNNSFSKTWIDNLSKSNAKKLTFTTSNVFRRVFNTKSDENAYTTFKPHRAKLAGKCYTKGFIAINARASNNFSHKKSMAYLGNRYFDPQTLNFFRERGIDLNEDLWALSELIQWIWRGCIRNQEKMNLFIPNHRMRKLLIDWLDGKYLIESTSLKKIG</sequence>
<dbReference type="OrthoDB" id="1898893at2"/>
<gene>
    <name evidence="1" type="ORF">E1J38_013355</name>
</gene>
<dbReference type="RefSeq" id="WP_133357343.1">
    <property type="nucleotide sequence ID" value="NZ_SMZJ02000011.1"/>
</dbReference>
<protein>
    <recommendedName>
        <fullName evidence="3">Helicase/UvrB N-terminal domain-containing protein</fullName>
    </recommendedName>
</protein>
<reference evidence="1 2" key="1">
    <citation type="submission" date="2019-03" db="EMBL/GenBank/DDBJ databases">
        <authorList>
            <person name="Zhong Y.L."/>
        </authorList>
    </citation>
    <scope>NUCLEOTIDE SEQUENCE [LARGE SCALE GENOMIC DNA]</scope>
    <source>
        <strain evidence="1 2">W255</strain>
    </source>
</reference>
<evidence type="ECO:0000313" key="1">
    <source>
        <dbReference type="EMBL" id="TWO31505.1"/>
    </source>
</evidence>
<proteinExistence type="predicted"/>
<keyword evidence="2" id="KW-1185">Reference proteome</keyword>
<organism evidence="1 2">
    <name type="scientific">Seonamhaeicola sediminis</name>
    <dbReference type="NCBI Taxonomy" id="2528206"/>
    <lineage>
        <taxon>Bacteria</taxon>
        <taxon>Pseudomonadati</taxon>
        <taxon>Bacteroidota</taxon>
        <taxon>Flavobacteriia</taxon>
        <taxon>Flavobacteriales</taxon>
        <taxon>Flavobacteriaceae</taxon>
    </lineage>
</organism>
<dbReference type="Proteomes" id="UP000295814">
    <property type="component" value="Unassembled WGS sequence"/>
</dbReference>
<dbReference type="EMBL" id="SMZJ02000011">
    <property type="protein sequence ID" value="TWO31505.1"/>
    <property type="molecule type" value="Genomic_DNA"/>
</dbReference>
<name>A0A562YBQ1_9FLAO</name>